<name>A0A1I6JA76_9EURY</name>
<sequence>MSQCMGDVPVGAHTDRQMAEFLREEATHLGVSQSELLRRVFEYYRDCCEGNFECPECGEELRVNL</sequence>
<reference evidence="2" key="1">
    <citation type="submission" date="2016-10" db="EMBL/GenBank/DDBJ databases">
        <authorList>
            <person name="Varghese N."/>
            <person name="Submissions S."/>
        </authorList>
    </citation>
    <scope>NUCLEOTIDE SEQUENCE [LARGE SCALE GENOMIC DNA]</scope>
    <source>
        <strain evidence="2">CGMCC 1.7736</strain>
    </source>
</reference>
<evidence type="ECO:0000313" key="2">
    <source>
        <dbReference type="Proteomes" id="UP000198531"/>
    </source>
</evidence>
<organism evidence="1 2">
    <name type="scientific">Halogeometricum rufum</name>
    <dbReference type="NCBI Taxonomy" id="553469"/>
    <lineage>
        <taxon>Archaea</taxon>
        <taxon>Methanobacteriati</taxon>
        <taxon>Methanobacteriota</taxon>
        <taxon>Stenosarchaea group</taxon>
        <taxon>Halobacteria</taxon>
        <taxon>Halobacteriales</taxon>
        <taxon>Haloferacaceae</taxon>
        <taxon>Halogeometricum</taxon>
    </lineage>
</organism>
<gene>
    <name evidence="1" type="ORF">SAMN04487947_4212</name>
</gene>
<dbReference type="Proteomes" id="UP000198531">
    <property type="component" value="Unassembled WGS sequence"/>
</dbReference>
<protein>
    <recommendedName>
        <fullName evidence="3">Ribbon-helix-helix protein, copG family</fullName>
    </recommendedName>
</protein>
<dbReference type="AlphaFoldDB" id="A0A1I6JA76"/>
<evidence type="ECO:0008006" key="3">
    <source>
        <dbReference type="Google" id="ProtNLM"/>
    </source>
</evidence>
<evidence type="ECO:0000313" key="1">
    <source>
        <dbReference type="EMBL" id="SFR75905.1"/>
    </source>
</evidence>
<proteinExistence type="predicted"/>
<dbReference type="EMBL" id="FOYT01000007">
    <property type="protein sequence ID" value="SFR75905.1"/>
    <property type="molecule type" value="Genomic_DNA"/>
</dbReference>
<accession>A0A1I6JA76</accession>
<keyword evidence="2" id="KW-1185">Reference proteome</keyword>